<feature type="transmembrane region" description="Helical" evidence="1">
    <location>
        <begin position="329"/>
        <end position="348"/>
    </location>
</feature>
<keyword evidence="1" id="KW-0472">Membrane</keyword>
<gene>
    <name evidence="2" type="ORF">CEE36_05080</name>
</gene>
<evidence type="ECO:0000313" key="2">
    <source>
        <dbReference type="EMBL" id="TKJ43124.1"/>
    </source>
</evidence>
<evidence type="ECO:0008006" key="4">
    <source>
        <dbReference type="Google" id="ProtNLM"/>
    </source>
</evidence>
<feature type="transmembrane region" description="Helical" evidence="1">
    <location>
        <begin position="239"/>
        <end position="267"/>
    </location>
</feature>
<evidence type="ECO:0000313" key="3">
    <source>
        <dbReference type="Proteomes" id="UP000317778"/>
    </source>
</evidence>
<feature type="transmembrane region" description="Helical" evidence="1">
    <location>
        <begin position="306"/>
        <end position="323"/>
    </location>
</feature>
<keyword evidence="1" id="KW-1133">Transmembrane helix</keyword>
<keyword evidence="1" id="KW-0812">Transmembrane</keyword>
<name>A0A532V7E9_UNCT6</name>
<dbReference type="Proteomes" id="UP000317778">
    <property type="component" value="Unassembled WGS sequence"/>
</dbReference>
<sequence>MRKYVVFVVLLSVVGLGAVEINPWEFASDNALIGAAVRIDSTRQISDDLVAGGAFVEVAAPVPGDATLGGAHVRLLSDVAGNLMAAGAAVEISGEIKGKADVIGASLQLDGTFTDSLEAGGAVIFLRGHVKGPVMLSGAEIFIEYGAIIEDTLRYSAGRLHIAEGAVLKSGAREFVPEPKEKPEVEKKLPRRTFGRWLIGTIIGFLFFAGAGLFISLVLPHHFKNVTGRLMVNPGLSALTGGIALLGLPLVLFIVILLFASVVGIGAGLFVSAFYLIGIIFSIIYAGTAMGRWLLSAARKGKEPHIIISMLLGTFIALVLFRIPYVGWVFRIAAFVFGFGALLVSLWLEIKPRTAQG</sequence>
<accession>A0A532V7E9</accession>
<reference evidence="2 3" key="1">
    <citation type="submission" date="2017-06" db="EMBL/GenBank/DDBJ databases">
        <title>Novel microbial phyla capable of carbon fixation and sulfur reduction in deep-sea sediments.</title>
        <authorList>
            <person name="Huang J."/>
            <person name="Baker B."/>
            <person name="Wang Y."/>
        </authorList>
    </citation>
    <scope>NUCLEOTIDE SEQUENCE [LARGE SCALE GENOMIC DNA]</scope>
    <source>
        <strain evidence="2">B3_TA06</strain>
    </source>
</reference>
<organism evidence="2 3">
    <name type="scientific">candidate division TA06 bacterium B3_TA06</name>
    <dbReference type="NCBI Taxonomy" id="2012487"/>
    <lineage>
        <taxon>Bacteria</taxon>
        <taxon>Bacteria division TA06</taxon>
    </lineage>
</organism>
<comment type="caution">
    <text evidence="2">The sequence shown here is derived from an EMBL/GenBank/DDBJ whole genome shotgun (WGS) entry which is preliminary data.</text>
</comment>
<dbReference type="AlphaFoldDB" id="A0A532V7E9"/>
<protein>
    <recommendedName>
        <fullName evidence="4">Polymer-forming cytoskeletal protein</fullName>
    </recommendedName>
</protein>
<feature type="transmembrane region" description="Helical" evidence="1">
    <location>
        <begin position="197"/>
        <end position="219"/>
    </location>
</feature>
<feature type="transmembrane region" description="Helical" evidence="1">
    <location>
        <begin position="273"/>
        <end position="294"/>
    </location>
</feature>
<evidence type="ECO:0000256" key="1">
    <source>
        <dbReference type="SAM" id="Phobius"/>
    </source>
</evidence>
<dbReference type="EMBL" id="NJBO01000006">
    <property type="protein sequence ID" value="TKJ43124.1"/>
    <property type="molecule type" value="Genomic_DNA"/>
</dbReference>
<proteinExistence type="predicted"/>